<dbReference type="KEGG" id="lak:106164973"/>
<dbReference type="InterPro" id="IPR003112">
    <property type="entry name" value="Olfac-like_dom"/>
</dbReference>
<feature type="compositionally biased region" description="Low complexity" evidence="4">
    <location>
        <begin position="173"/>
        <end position="183"/>
    </location>
</feature>
<dbReference type="AlphaFoldDB" id="A0A1S3IJV2"/>
<comment type="subcellular location">
    <subcellularLocation>
        <location evidence="1">Secreted</location>
    </subcellularLocation>
</comment>
<dbReference type="GO" id="GO:0005615">
    <property type="term" value="C:extracellular space"/>
    <property type="evidence" value="ECO:0007669"/>
    <property type="project" value="TreeGrafter"/>
</dbReference>
<evidence type="ECO:0000256" key="4">
    <source>
        <dbReference type="SAM" id="MobiDB-lite"/>
    </source>
</evidence>
<proteinExistence type="predicted"/>
<keyword evidence="5" id="KW-0812">Transmembrane</keyword>
<dbReference type="InterPro" id="IPR050605">
    <property type="entry name" value="Olfactomedin-like_domain"/>
</dbReference>
<reference evidence="8" key="1">
    <citation type="submission" date="2025-08" db="UniProtKB">
        <authorList>
            <consortium name="RefSeq"/>
        </authorList>
    </citation>
    <scope>IDENTIFICATION</scope>
    <source>
        <tissue evidence="8">Gonads</tissue>
    </source>
</reference>
<organism evidence="7 8">
    <name type="scientific">Lingula anatina</name>
    <name type="common">Brachiopod</name>
    <name type="synonym">Lingula unguis</name>
    <dbReference type="NCBI Taxonomy" id="7574"/>
    <lineage>
        <taxon>Eukaryota</taxon>
        <taxon>Metazoa</taxon>
        <taxon>Spiralia</taxon>
        <taxon>Lophotrochozoa</taxon>
        <taxon>Brachiopoda</taxon>
        <taxon>Linguliformea</taxon>
        <taxon>Lingulata</taxon>
        <taxon>Lingulida</taxon>
        <taxon>Linguloidea</taxon>
        <taxon>Lingulidae</taxon>
        <taxon>Lingula</taxon>
    </lineage>
</organism>
<evidence type="ECO:0000313" key="7">
    <source>
        <dbReference type="Proteomes" id="UP000085678"/>
    </source>
</evidence>
<comment type="caution">
    <text evidence="3">Lacks conserved residue(s) required for the propagation of feature annotation.</text>
</comment>
<feature type="compositionally biased region" description="Pro residues" evidence="4">
    <location>
        <begin position="260"/>
        <end position="276"/>
    </location>
</feature>
<evidence type="ECO:0000256" key="3">
    <source>
        <dbReference type="PROSITE-ProRule" id="PRU00446"/>
    </source>
</evidence>
<name>A0A1S3IJV2_LINAN</name>
<evidence type="ECO:0000256" key="2">
    <source>
        <dbReference type="ARBA" id="ARBA00022525"/>
    </source>
</evidence>
<dbReference type="GeneID" id="106164973"/>
<protein>
    <submittedName>
        <fullName evidence="8">Gliomedin isoform X1</fullName>
    </submittedName>
</protein>
<gene>
    <name evidence="8" type="primary">LOC106164973</name>
</gene>
<sequence length="720" mass="78414">MAVCEKHEKLLFHVKVLYSLLFVTILSSVVGFSIVFNKLLSVREFCTSVRPGIEGGSRWRENGSWAQSQSESNIASNGLENIHQSVKDRWENHAEPEELMRVKRASGDRFVDSASGDGVPDRPDEAVWISSYSRVSLQALQSFCKSTRDFCPPGEPGKPGSPGEKGEKGDEGPVGIPGKTGPPGEKGERGMKGDTGDVISVTVKGEKGDMGLPGMDGFPGPVGDPGPKGEMGDPGQVGLPGLDGITGAPGQAGAQGLPGPEGPPGPKGDIGPPGPPGLDGAVGPPGPPGTPGFNGTTGPQGRRGRQGKPGEQGAPGLNGLPGPKGEKGDSGLVSEGKVVSGEKGAKGEPGLPGPPGEVGARGPRGRHGASANCTLCPAGPQGLDGPEGPPGPPGIKGDKGEPGSGRRSMMYPPVSTPRPVEVPWRLPDRMQQDDSSIKKQKKRSHIRVIEKVLSMKDMQISPRTEECYIEKVGKPVFQRYTGAYWGAWMKETGESFHNRSEWFWYTRHLAGRYLFEYHSFDAYKRNQWDYKYSLQIRYRYFGTGHVIYQGSFYYHAERYPKIMRYDLAKEKIITEVILPDAKYKNEGYVYDTDYNYFDLAVDENGLWAIYGSASKDDVLYVAKLNPSHLAIQKLWDIKVDHRRYGNGFITCGVLYLLASGKVQHTEINYAYDLYQNKPLNISIPFTNPFKLNNMLSYNPQEQSLHVWDKGNQLTIPILLK</sequence>
<dbReference type="Proteomes" id="UP000085678">
    <property type="component" value="Unplaced"/>
</dbReference>
<dbReference type="PANTHER" id="PTHR23192:SF85">
    <property type="entry name" value="GLIOMEDIN"/>
    <property type="match status" value="1"/>
</dbReference>
<dbReference type="Pfam" id="PF01391">
    <property type="entry name" value="Collagen"/>
    <property type="match status" value="2"/>
</dbReference>
<dbReference type="STRING" id="7574.A0A1S3IJV2"/>
<keyword evidence="5" id="KW-1133">Transmembrane helix</keyword>
<dbReference type="RefSeq" id="XP_013398492.1">
    <property type="nucleotide sequence ID" value="XM_013543038.1"/>
</dbReference>
<dbReference type="InterPro" id="IPR008160">
    <property type="entry name" value="Collagen"/>
</dbReference>
<keyword evidence="7" id="KW-1185">Reference proteome</keyword>
<feature type="compositionally biased region" description="Low complexity" evidence="4">
    <location>
        <begin position="245"/>
        <end position="258"/>
    </location>
</feature>
<evidence type="ECO:0000256" key="1">
    <source>
        <dbReference type="ARBA" id="ARBA00004613"/>
    </source>
</evidence>
<keyword evidence="2" id="KW-0964">Secreted</keyword>
<feature type="domain" description="Olfactomedin-like" evidence="6">
    <location>
        <begin position="466"/>
        <end position="720"/>
    </location>
</feature>
<feature type="region of interest" description="Disordered" evidence="4">
    <location>
        <begin position="148"/>
        <end position="421"/>
    </location>
</feature>
<evidence type="ECO:0000313" key="8">
    <source>
        <dbReference type="RefSeq" id="XP_013398492.1"/>
    </source>
</evidence>
<keyword evidence="5" id="KW-0472">Membrane</keyword>
<feature type="compositionally biased region" description="Basic and acidic residues" evidence="4">
    <location>
        <begin position="185"/>
        <end position="195"/>
    </location>
</feature>
<dbReference type="OrthoDB" id="8626508at2759"/>
<dbReference type="Pfam" id="PF02191">
    <property type="entry name" value="OLF"/>
    <property type="match status" value="1"/>
</dbReference>
<feature type="compositionally biased region" description="Low complexity" evidence="4">
    <location>
        <begin position="291"/>
        <end position="300"/>
    </location>
</feature>
<dbReference type="InParanoid" id="A0A1S3IJV2"/>
<accession>A0A1S3IJV2</accession>
<evidence type="ECO:0000259" key="6">
    <source>
        <dbReference type="PROSITE" id="PS51132"/>
    </source>
</evidence>
<dbReference type="PANTHER" id="PTHR23192">
    <property type="entry name" value="OLFACTOMEDIN-RELATED"/>
    <property type="match status" value="1"/>
</dbReference>
<dbReference type="GO" id="GO:0007165">
    <property type="term" value="P:signal transduction"/>
    <property type="evidence" value="ECO:0007669"/>
    <property type="project" value="TreeGrafter"/>
</dbReference>
<dbReference type="SMART" id="SM00284">
    <property type="entry name" value="OLF"/>
    <property type="match status" value="1"/>
</dbReference>
<dbReference type="PROSITE" id="PS51132">
    <property type="entry name" value="OLF"/>
    <property type="match status" value="1"/>
</dbReference>
<evidence type="ECO:0000256" key="5">
    <source>
        <dbReference type="SAM" id="Phobius"/>
    </source>
</evidence>
<feature type="transmembrane region" description="Helical" evidence="5">
    <location>
        <begin position="16"/>
        <end position="36"/>
    </location>
</feature>